<sequence length="82" mass="8672">MLIGRKVTGDMHVPMGAATFVALLEPPPPAVLGVRLNAPPTPPVPTVAMTRGGEERVVRGWLGFGTLAFPGFGNPQWDPGWL</sequence>
<evidence type="ECO:0000313" key="1">
    <source>
        <dbReference type="EnsemblProtists" id="EOD41863"/>
    </source>
</evidence>
<reference evidence="2" key="1">
    <citation type="journal article" date="2013" name="Nature">
        <title>Pan genome of the phytoplankton Emiliania underpins its global distribution.</title>
        <authorList>
            <person name="Read B.A."/>
            <person name="Kegel J."/>
            <person name="Klute M.J."/>
            <person name="Kuo A."/>
            <person name="Lefebvre S.C."/>
            <person name="Maumus F."/>
            <person name="Mayer C."/>
            <person name="Miller J."/>
            <person name="Monier A."/>
            <person name="Salamov A."/>
            <person name="Young J."/>
            <person name="Aguilar M."/>
            <person name="Claverie J.M."/>
            <person name="Frickenhaus S."/>
            <person name="Gonzalez K."/>
            <person name="Herman E.K."/>
            <person name="Lin Y.C."/>
            <person name="Napier J."/>
            <person name="Ogata H."/>
            <person name="Sarno A.F."/>
            <person name="Shmutz J."/>
            <person name="Schroeder D."/>
            <person name="de Vargas C."/>
            <person name="Verret F."/>
            <person name="von Dassow P."/>
            <person name="Valentin K."/>
            <person name="Van de Peer Y."/>
            <person name="Wheeler G."/>
            <person name="Dacks J.B."/>
            <person name="Delwiche C.F."/>
            <person name="Dyhrman S.T."/>
            <person name="Glockner G."/>
            <person name="John U."/>
            <person name="Richards T."/>
            <person name="Worden A.Z."/>
            <person name="Zhang X."/>
            <person name="Grigoriev I.V."/>
            <person name="Allen A.E."/>
            <person name="Bidle K."/>
            <person name="Borodovsky M."/>
            <person name="Bowler C."/>
            <person name="Brownlee C."/>
            <person name="Cock J.M."/>
            <person name="Elias M."/>
            <person name="Gladyshev V.N."/>
            <person name="Groth M."/>
            <person name="Guda C."/>
            <person name="Hadaegh A."/>
            <person name="Iglesias-Rodriguez M.D."/>
            <person name="Jenkins J."/>
            <person name="Jones B.M."/>
            <person name="Lawson T."/>
            <person name="Leese F."/>
            <person name="Lindquist E."/>
            <person name="Lobanov A."/>
            <person name="Lomsadze A."/>
            <person name="Malik S.B."/>
            <person name="Marsh M.E."/>
            <person name="Mackinder L."/>
            <person name="Mock T."/>
            <person name="Mueller-Roeber B."/>
            <person name="Pagarete A."/>
            <person name="Parker M."/>
            <person name="Probert I."/>
            <person name="Quesneville H."/>
            <person name="Raines C."/>
            <person name="Rensing S.A."/>
            <person name="Riano-Pachon D.M."/>
            <person name="Richier S."/>
            <person name="Rokitta S."/>
            <person name="Shiraiwa Y."/>
            <person name="Soanes D.M."/>
            <person name="van der Giezen M."/>
            <person name="Wahlund T.M."/>
            <person name="Williams B."/>
            <person name="Wilson W."/>
            <person name="Wolfe G."/>
            <person name="Wurch L.L."/>
        </authorList>
    </citation>
    <scope>NUCLEOTIDE SEQUENCE</scope>
</reference>
<dbReference type="RefSeq" id="XP_005794292.1">
    <property type="nucleotide sequence ID" value="XM_005794235.1"/>
</dbReference>
<organism evidence="1 2">
    <name type="scientific">Emiliania huxleyi (strain CCMP1516)</name>
    <dbReference type="NCBI Taxonomy" id="280463"/>
    <lineage>
        <taxon>Eukaryota</taxon>
        <taxon>Haptista</taxon>
        <taxon>Haptophyta</taxon>
        <taxon>Prymnesiophyceae</taxon>
        <taxon>Isochrysidales</taxon>
        <taxon>Noelaerhabdaceae</taxon>
        <taxon>Emiliania</taxon>
    </lineage>
</organism>
<dbReference type="GeneID" id="17287133"/>
<accession>A0A0D3L1H8</accession>
<protein>
    <submittedName>
        <fullName evidence="1">Uncharacterized protein</fullName>
    </submittedName>
</protein>
<keyword evidence="2" id="KW-1185">Reference proteome</keyword>
<dbReference type="HOGENOM" id="CLU_2565444_0_0_1"/>
<dbReference type="AlphaFoldDB" id="A0A0D3L1H8"/>
<evidence type="ECO:0000313" key="2">
    <source>
        <dbReference type="Proteomes" id="UP000013827"/>
    </source>
</evidence>
<dbReference type="Proteomes" id="UP000013827">
    <property type="component" value="Unassembled WGS sequence"/>
</dbReference>
<proteinExistence type="predicted"/>
<dbReference type="EnsemblProtists" id="EOD41863">
    <property type="protein sequence ID" value="EOD41863"/>
    <property type="gene ID" value="EMIHUDRAFT_349287"/>
</dbReference>
<name>A0A0D3L1H8_EMIH1</name>
<reference evidence="1" key="2">
    <citation type="submission" date="2024-10" db="UniProtKB">
        <authorList>
            <consortium name="EnsemblProtists"/>
        </authorList>
    </citation>
    <scope>IDENTIFICATION</scope>
</reference>
<dbReference type="KEGG" id="ehx:EMIHUDRAFT_349287"/>
<dbReference type="PaxDb" id="2903-EOD41863"/>